<dbReference type="SUPFAM" id="SSF55073">
    <property type="entry name" value="Nucleotide cyclase"/>
    <property type="match status" value="1"/>
</dbReference>
<name>A0A5S9ILI1_UABAM</name>
<dbReference type="AlphaFoldDB" id="A0A5S9ILI1"/>
<dbReference type="Proteomes" id="UP000326354">
    <property type="component" value="Chromosome"/>
</dbReference>
<organism evidence="3 4">
    <name type="scientific">Uabimicrobium amorphum</name>
    <dbReference type="NCBI Taxonomy" id="2596890"/>
    <lineage>
        <taxon>Bacteria</taxon>
        <taxon>Pseudomonadati</taxon>
        <taxon>Planctomycetota</taxon>
        <taxon>Candidatus Uabimicrobiia</taxon>
        <taxon>Candidatus Uabimicrobiales</taxon>
        <taxon>Candidatus Uabimicrobiaceae</taxon>
        <taxon>Candidatus Uabimicrobium</taxon>
    </lineage>
</organism>
<dbReference type="Gene3D" id="3.30.450.40">
    <property type="match status" value="1"/>
</dbReference>
<dbReference type="SUPFAM" id="SSF55781">
    <property type="entry name" value="GAF domain-like"/>
    <property type="match status" value="1"/>
</dbReference>
<dbReference type="PROSITE" id="PS50006">
    <property type="entry name" value="FHA_DOMAIN"/>
    <property type="match status" value="1"/>
</dbReference>
<evidence type="ECO:0000313" key="4">
    <source>
        <dbReference type="Proteomes" id="UP000326354"/>
    </source>
</evidence>
<reference evidence="3 4" key="1">
    <citation type="submission" date="2019-08" db="EMBL/GenBank/DDBJ databases">
        <title>Complete genome sequence of Candidatus Uab amorphum.</title>
        <authorList>
            <person name="Shiratori T."/>
            <person name="Suzuki S."/>
            <person name="Kakizawa Y."/>
            <person name="Ishida K."/>
        </authorList>
    </citation>
    <scope>NUCLEOTIDE SEQUENCE [LARGE SCALE GENOMIC DNA]</scope>
    <source>
        <strain evidence="3 4">SRT547</strain>
    </source>
</reference>
<dbReference type="RefSeq" id="WP_151968105.1">
    <property type="nucleotide sequence ID" value="NZ_AP019860.1"/>
</dbReference>
<dbReference type="Pfam" id="PF00498">
    <property type="entry name" value="FHA"/>
    <property type="match status" value="1"/>
</dbReference>
<dbReference type="GO" id="GO:0004016">
    <property type="term" value="F:adenylate cyclase activity"/>
    <property type="evidence" value="ECO:0007669"/>
    <property type="project" value="UniProtKB-ARBA"/>
</dbReference>
<dbReference type="Gene3D" id="2.60.200.20">
    <property type="match status" value="1"/>
</dbReference>
<dbReference type="Gene3D" id="3.30.70.1230">
    <property type="entry name" value="Nucleotide cyclase"/>
    <property type="match status" value="1"/>
</dbReference>
<dbReference type="SMART" id="SM00240">
    <property type="entry name" value="FHA"/>
    <property type="match status" value="1"/>
</dbReference>
<evidence type="ECO:0000259" key="2">
    <source>
        <dbReference type="PROSITE" id="PS50125"/>
    </source>
</evidence>
<keyword evidence="4" id="KW-1185">Reference proteome</keyword>
<dbReference type="SMART" id="SM00044">
    <property type="entry name" value="CYCc"/>
    <property type="match status" value="1"/>
</dbReference>
<dbReference type="InterPro" id="IPR029016">
    <property type="entry name" value="GAF-like_dom_sf"/>
</dbReference>
<dbReference type="InterPro" id="IPR008984">
    <property type="entry name" value="SMAD_FHA_dom_sf"/>
</dbReference>
<dbReference type="PROSITE" id="PS50125">
    <property type="entry name" value="GUANYLATE_CYCLASE_2"/>
    <property type="match status" value="1"/>
</dbReference>
<dbReference type="KEGG" id="uam:UABAM_02279"/>
<dbReference type="PANTHER" id="PTHR43081:SF1">
    <property type="entry name" value="ADENYLATE CYCLASE, TERMINAL-DIFFERENTIATION SPECIFIC"/>
    <property type="match status" value="1"/>
</dbReference>
<dbReference type="InterPro" id="IPR001054">
    <property type="entry name" value="A/G_cyclase"/>
</dbReference>
<dbReference type="InterPro" id="IPR003018">
    <property type="entry name" value="GAF"/>
</dbReference>
<evidence type="ECO:0000313" key="3">
    <source>
        <dbReference type="EMBL" id="BBM83924.1"/>
    </source>
</evidence>
<dbReference type="Pfam" id="PF00211">
    <property type="entry name" value="Guanylate_cyc"/>
    <property type="match status" value="1"/>
</dbReference>
<proteinExistence type="predicted"/>
<accession>A0A5S9ILI1</accession>
<dbReference type="PANTHER" id="PTHR43081">
    <property type="entry name" value="ADENYLATE CYCLASE, TERMINAL-DIFFERENTIATION SPECIFIC-RELATED"/>
    <property type="match status" value="1"/>
</dbReference>
<dbReference type="GO" id="GO:0006171">
    <property type="term" value="P:cAMP biosynthetic process"/>
    <property type="evidence" value="ECO:0007669"/>
    <property type="project" value="TreeGrafter"/>
</dbReference>
<feature type="domain" description="Guanylate cyclase" evidence="2">
    <location>
        <begin position="391"/>
        <end position="523"/>
    </location>
</feature>
<dbReference type="SMART" id="SM00065">
    <property type="entry name" value="GAF"/>
    <property type="match status" value="1"/>
</dbReference>
<dbReference type="CDD" id="cd07302">
    <property type="entry name" value="CHD"/>
    <property type="match status" value="1"/>
</dbReference>
<dbReference type="Pfam" id="PF13185">
    <property type="entry name" value="GAF_2"/>
    <property type="match status" value="1"/>
</dbReference>
<dbReference type="InterPro" id="IPR029787">
    <property type="entry name" value="Nucleotide_cyclase"/>
</dbReference>
<dbReference type="EMBL" id="AP019860">
    <property type="protein sequence ID" value="BBM83924.1"/>
    <property type="molecule type" value="Genomic_DNA"/>
</dbReference>
<gene>
    <name evidence="3" type="ORF">UABAM_02279</name>
</gene>
<protein>
    <submittedName>
        <fullName evidence="3">Adenylate cyclase</fullName>
    </submittedName>
</protein>
<evidence type="ECO:0000259" key="1">
    <source>
        <dbReference type="PROSITE" id="PS50006"/>
    </source>
</evidence>
<dbReference type="GO" id="GO:0035556">
    <property type="term" value="P:intracellular signal transduction"/>
    <property type="evidence" value="ECO:0007669"/>
    <property type="project" value="InterPro"/>
</dbReference>
<feature type="domain" description="FHA" evidence="1">
    <location>
        <begin position="61"/>
        <end position="110"/>
    </location>
</feature>
<dbReference type="CDD" id="cd00060">
    <property type="entry name" value="FHA"/>
    <property type="match status" value="1"/>
</dbReference>
<dbReference type="OrthoDB" id="9806704at2"/>
<dbReference type="InterPro" id="IPR050697">
    <property type="entry name" value="Adenylyl/Guanylyl_Cyclase_3/4"/>
</dbReference>
<sequence length="682" mass="75976">MFSILCPSCKTSNHAQDNDKSLTCTSCGAKIPLEKLEDYLPKLLIIQGANKGKEFTITEENSIGRGNQNSIKIMEPKASRQHATIKFSDGCYRVADLHSGNGTFVNGAAIASVEVNDKDLIRIGDATLMFRNQYQYSPVNTPSEDLPKAVLGQKSAYELTKAELNYNTQHSFMMSQDDFNSIIEVEKANKKLRIIYEVNNAIGSILPLEEVLSLILETVFQYIPAQRGAILMYNEKDDPPLHTAVTKVANSEEQKTIHISNTLMDRVIKERKSVLTMDTMLDENLKTAASVMGQIRSAMSVPLITRDNLLGVLHIDTSKKSASFNEDTLELLTGIAGQAAIAIENAKLIKDIERETETRGHIQRYLSPDLVERVVNGQIDLDMGGKVKKATILFTDLRGFTSMTENIGAEAVVSILNDYFTRMVDIIFARKGTLDKFMGDAIMGIWGLPIFHQEDPGLAVQAAIEMQNELFYFNMSQRKIGKSTLKMGAGINTGDVVVGNMGSPKRMEYTVIGPDVNLASRVEHLTSRNHVLISENTYNETEGIVKCVELEPTKVKGIDRPIRIFGVVGIEMDGYLCKFLPILVEKPNGEGKLEGLIDIFDFNKFTLHIEPCDSITEGCELKVIIDMPKIIPETPITLKVEQCVFEKYNDRDDYIEVCANVVDLPDDLRKFFDEVLGMSNEK</sequence>
<dbReference type="InterPro" id="IPR000253">
    <property type="entry name" value="FHA_dom"/>
</dbReference>
<dbReference type="SUPFAM" id="SSF49879">
    <property type="entry name" value="SMAD/FHA domain"/>
    <property type="match status" value="1"/>
</dbReference>